<dbReference type="RefSeq" id="WP_028175540.1">
    <property type="nucleotide sequence ID" value="NZ_ADOU02000004.1"/>
</dbReference>
<name>A0A837CH31_9BRAD</name>
<accession>A0A837CH31</accession>
<dbReference type="Proteomes" id="UP000024900">
    <property type="component" value="Unassembled WGS sequence"/>
</dbReference>
<dbReference type="AlphaFoldDB" id="A0A837CH31"/>
<sequence>MTGGHTRNTIPMRTSPRCGARTRDGSPCRAPAAHGKTRCRMHGGALGSGAPKGNQNARTHGLFTRDAISERQQLQALLDDAQTLLRKLTQPKQDAF</sequence>
<evidence type="ECO:0000256" key="1">
    <source>
        <dbReference type="SAM" id="MobiDB-lite"/>
    </source>
</evidence>
<organism evidence="2 3">
    <name type="scientific">Bradyrhizobium diazoefficiens SEMIA 5080</name>
    <dbReference type="NCBI Taxonomy" id="754504"/>
    <lineage>
        <taxon>Bacteria</taxon>
        <taxon>Pseudomonadati</taxon>
        <taxon>Pseudomonadota</taxon>
        <taxon>Alphaproteobacteria</taxon>
        <taxon>Hyphomicrobiales</taxon>
        <taxon>Nitrobacteraceae</taxon>
        <taxon>Bradyrhizobium</taxon>
    </lineage>
</organism>
<feature type="compositionally biased region" description="Polar residues" evidence="1">
    <location>
        <begin position="1"/>
        <end position="12"/>
    </location>
</feature>
<dbReference type="InterPro" id="IPR047675">
    <property type="entry name" value="Putative_zinc-bd"/>
</dbReference>
<evidence type="ECO:0000313" key="2">
    <source>
        <dbReference type="EMBL" id="KGJ68241.1"/>
    </source>
</evidence>
<comment type="caution">
    <text evidence="2">The sequence shown here is derived from an EMBL/GenBank/DDBJ whole genome shotgun (WGS) entry which is preliminary data.</text>
</comment>
<proteinExistence type="predicted"/>
<reference evidence="2 3" key="1">
    <citation type="journal article" date="2014" name="BMC Genomics">
        <title>Comparative genomics of Bradyrhizobium japonicum CPAC 15 and Bradyrhizobium diazoefficiens CPAC 7: elite model strains for understanding symbiotic performance with soybean.</title>
        <authorList>
            <person name="Siqueira A.F."/>
            <person name="Ormeno-Orrillo E."/>
            <person name="Souza R.C."/>
            <person name="Rodrigues E.P."/>
            <person name="Almeida L.G."/>
            <person name="Barcellos F.G."/>
            <person name="Batista J.S."/>
            <person name="Nakatami A.S."/>
            <person name="Martinez-Romero E."/>
            <person name="Vasconcelos A.T."/>
            <person name="Hungria M."/>
        </authorList>
    </citation>
    <scope>NUCLEOTIDE SEQUENCE [LARGE SCALE GENOMIC DNA]</scope>
    <source>
        <strain evidence="2 3">SEMIA 5080</strain>
    </source>
</reference>
<dbReference type="NCBIfam" id="NF041373">
    <property type="entry name" value="HGG_STG"/>
    <property type="match status" value="1"/>
</dbReference>
<protein>
    <submittedName>
        <fullName evidence="2">Uncharacterized protein</fullName>
    </submittedName>
</protein>
<feature type="region of interest" description="Disordered" evidence="1">
    <location>
        <begin position="1"/>
        <end position="62"/>
    </location>
</feature>
<gene>
    <name evidence="2" type="ORF">BJA5080_00862</name>
</gene>
<dbReference type="EMBL" id="ADOU02000004">
    <property type="protein sequence ID" value="KGJ68241.1"/>
    <property type="molecule type" value="Genomic_DNA"/>
</dbReference>
<evidence type="ECO:0000313" key="3">
    <source>
        <dbReference type="Proteomes" id="UP000024900"/>
    </source>
</evidence>